<evidence type="ECO:0000256" key="2">
    <source>
        <dbReference type="SAM" id="SignalP"/>
    </source>
</evidence>
<dbReference type="SUPFAM" id="SSF49785">
    <property type="entry name" value="Galactose-binding domain-like"/>
    <property type="match status" value="1"/>
</dbReference>
<reference evidence="6" key="1">
    <citation type="submission" date="2019-03" db="EMBL/GenBank/DDBJ databases">
        <title>Flavobacterium sp.</title>
        <authorList>
            <person name="Kim H."/>
        </authorList>
    </citation>
    <scope>NUCLEOTIDE SEQUENCE [LARGE SCALE GENOMIC DNA]</scope>
    <source>
        <strain evidence="6">GS13</strain>
    </source>
</reference>
<protein>
    <submittedName>
        <fullName evidence="5">T9SS type A sorting domain-containing protein</fullName>
    </submittedName>
</protein>
<dbReference type="InterPro" id="IPR008979">
    <property type="entry name" value="Galactose-bd-like_sf"/>
</dbReference>
<feature type="chain" id="PRO_5020390435" evidence="2">
    <location>
        <begin position="19"/>
        <end position="479"/>
    </location>
</feature>
<feature type="signal peptide" evidence="2">
    <location>
        <begin position="1"/>
        <end position="18"/>
    </location>
</feature>
<organism evidence="5 6">
    <name type="scientific">Flavobacterium nackdongense</name>
    <dbReference type="NCBI Taxonomy" id="2547394"/>
    <lineage>
        <taxon>Bacteria</taxon>
        <taxon>Pseudomonadati</taxon>
        <taxon>Bacteroidota</taxon>
        <taxon>Flavobacteriia</taxon>
        <taxon>Flavobacteriales</taxon>
        <taxon>Flavobacteriaceae</taxon>
        <taxon>Flavobacterium</taxon>
    </lineage>
</organism>
<evidence type="ECO:0000259" key="3">
    <source>
        <dbReference type="Pfam" id="PF18962"/>
    </source>
</evidence>
<feature type="domain" description="Secretion system C-terminal sorting" evidence="3">
    <location>
        <begin position="408"/>
        <end position="477"/>
    </location>
</feature>
<dbReference type="Proteomes" id="UP000291124">
    <property type="component" value="Chromosome"/>
</dbReference>
<dbReference type="NCBIfam" id="TIGR04183">
    <property type="entry name" value="Por_Secre_tail"/>
    <property type="match status" value="1"/>
</dbReference>
<keyword evidence="6" id="KW-1185">Reference proteome</keyword>
<dbReference type="Pfam" id="PF18998">
    <property type="entry name" value="Flg_new_2"/>
    <property type="match status" value="1"/>
</dbReference>
<dbReference type="KEGG" id="fnk:E1750_17210"/>
<dbReference type="Gene3D" id="2.60.120.260">
    <property type="entry name" value="Galactose-binding domain-like"/>
    <property type="match status" value="1"/>
</dbReference>
<proteinExistence type="predicted"/>
<feature type="domain" description="Bacterial repeat" evidence="4">
    <location>
        <begin position="169"/>
        <end position="237"/>
    </location>
</feature>
<dbReference type="AlphaFoldDB" id="A0A4P6YBF6"/>
<dbReference type="InterPro" id="IPR026444">
    <property type="entry name" value="Secre_tail"/>
</dbReference>
<name>A0A4P6YBF6_9FLAO</name>
<evidence type="ECO:0000256" key="1">
    <source>
        <dbReference type="ARBA" id="ARBA00022729"/>
    </source>
</evidence>
<evidence type="ECO:0000313" key="5">
    <source>
        <dbReference type="EMBL" id="QBN20456.1"/>
    </source>
</evidence>
<evidence type="ECO:0000259" key="4">
    <source>
        <dbReference type="Pfam" id="PF18998"/>
    </source>
</evidence>
<keyword evidence="1 2" id="KW-0732">Signal</keyword>
<accession>A0A4P6YBF6</accession>
<dbReference type="Pfam" id="PF18962">
    <property type="entry name" value="Por_Secre_tail"/>
    <property type="match status" value="1"/>
</dbReference>
<dbReference type="InterPro" id="IPR044060">
    <property type="entry name" value="Bacterial_rp_domain"/>
</dbReference>
<gene>
    <name evidence="5" type="ORF">E1750_17210</name>
</gene>
<dbReference type="RefSeq" id="WP_133277956.1">
    <property type="nucleotide sequence ID" value="NZ_CP037933.1"/>
</dbReference>
<evidence type="ECO:0000313" key="6">
    <source>
        <dbReference type="Proteomes" id="UP000291124"/>
    </source>
</evidence>
<dbReference type="EMBL" id="CP037933">
    <property type="protein sequence ID" value="QBN20456.1"/>
    <property type="molecule type" value="Genomic_DNA"/>
</dbReference>
<dbReference type="OrthoDB" id="9806464at2"/>
<sequence>MKKITLFLLMLSSSVGFAQLVTNSTFDTATTGWAYNAGTAGPAGGSIGYSATEGFTAPGAMVLVAGGSPNRVQTSPNVAPTFAGDYKITAKVKGTAGTTVTIQVFQGAPGSTTGSSAFTMTGGWDAIEFTKTGMVTSATAGVRIVAGSAGTFYIDDVYFTYQIPAGNTTLTTNVVGSGTVTKTPNQGSYLPTDMVTVSAINNTHWIFSNWSGDLSGTSPSANITMNSNKTVTANFVSDPSFDYSFDFLTDGNLEGWTLDPQITVSTHTGGLVTLAPTANQFARLNLLGFPIPTDPMAAKKCNKVTVVIKNGSATTNELAVVVGTIVSGITPITTNDAAYQTYEIDLTKNTAWTGDVTSFKLRFADSNNTANAGKPSDSGSIILDNIRFTYDGSLGLDAISKNNNSIALYPNPAKDVLNISSASKVISVDVYDSTGRLVLKSDNKSNDQINVSDLQSGIYIVRLKNADNSIEDKKLVITK</sequence>